<dbReference type="GeneID" id="68917432"/>
<proteinExistence type="predicted"/>
<sequence length="100" mass="11169">MSPTNRKRIIHQKYKLLENAPPPTSPTFLRSFFSRNFRGLGSSEGIRKRAPVNFSKILNSLPNFVGKAEKEEGGKGEKRRDPGCSSMVRRRPLGSPSAIV</sequence>
<dbReference type="KEGG" id="cbr:CBG_25950"/>
<keyword evidence="3" id="KW-1185">Reference proteome</keyword>
<accession>B6IK82</accession>
<dbReference type="Proteomes" id="UP000008549">
    <property type="component" value="Unassembled WGS sequence"/>
</dbReference>
<protein>
    <submittedName>
        <fullName evidence="2">Protein CBG25950</fullName>
    </submittedName>
</protein>
<dbReference type="RefSeq" id="XP_045099871.1">
    <property type="nucleotide sequence ID" value="XM_045244089.1"/>
</dbReference>
<reference evidence="2 3" key="2">
    <citation type="journal article" date="2011" name="PLoS Genet.">
        <title>Caenorhabditis briggsae recombinant inbred line genotypes reveal inter-strain incompatibility and the evolution of recombination.</title>
        <authorList>
            <person name="Ross J.A."/>
            <person name="Koboldt D.C."/>
            <person name="Staisch J.E."/>
            <person name="Chamberlin H.M."/>
            <person name="Gupta B.P."/>
            <person name="Miller R.D."/>
            <person name="Baird S.E."/>
            <person name="Haag E.S."/>
        </authorList>
    </citation>
    <scope>NUCLEOTIDE SEQUENCE [LARGE SCALE GENOMIC DNA]</scope>
    <source>
        <strain evidence="2 3">AF16</strain>
    </source>
</reference>
<dbReference type="InParanoid" id="B6IK82"/>
<evidence type="ECO:0000256" key="1">
    <source>
        <dbReference type="SAM" id="MobiDB-lite"/>
    </source>
</evidence>
<dbReference type="HOGENOM" id="CLU_2308545_0_0_1"/>
<dbReference type="WormBase" id="CBG25950">
    <property type="protein sequence ID" value="CBP48716"/>
    <property type="gene ID" value="WBGene00087364"/>
</dbReference>
<name>B6IK82_CAEBR</name>
<feature type="compositionally biased region" description="Basic and acidic residues" evidence="1">
    <location>
        <begin position="68"/>
        <end position="82"/>
    </location>
</feature>
<feature type="region of interest" description="Disordered" evidence="1">
    <location>
        <begin position="68"/>
        <end position="100"/>
    </location>
</feature>
<evidence type="ECO:0000313" key="4">
    <source>
        <dbReference type="WormBase" id="CBG25950"/>
    </source>
</evidence>
<dbReference type="CTD" id="68917432"/>
<organism evidence="2 3">
    <name type="scientific">Caenorhabditis briggsae</name>
    <dbReference type="NCBI Taxonomy" id="6238"/>
    <lineage>
        <taxon>Eukaryota</taxon>
        <taxon>Metazoa</taxon>
        <taxon>Ecdysozoa</taxon>
        <taxon>Nematoda</taxon>
        <taxon>Chromadorea</taxon>
        <taxon>Rhabditida</taxon>
        <taxon>Rhabditina</taxon>
        <taxon>Rhabditomorpha</taxon>
        <taxon>Rhabditoidea</taxon>
        <taxon>Rhabditidae</taxon>
        <taxon>Peloderinae</taxon>
        <taxon>Caenorhabditis</taxon>
    </lineage>
</organism>
<dbReference type="EMBL" id="HE600949">
    <property type="protein sequence ID" value="CAS00312.1"/>
    <property type="molecule type" value="Genomic_DNA"/>
</dbReference>
<evidence type="ECO:0000313" key="3">
    <source>
        <dbReference type="Proteomes" id="UP000008549"/>
    </source>
</evidence>
<gene>
    <name evidence="2 4" type="ORF">CBG25950</name>
    <name evidence="2" type="ORF">CBG_25950</name>
</gene>
<dbReference type="AlphaFoldDB" id="B6IK82"/>
<evidence type="ECO:0000313" key="2">
    <source>
        <dbReference type="EMBL" id="CAS00312.1"/>
    </source>
</evidence>
<reference evidence="2 3" key="1">
    <citation type="journal article" date="2003" name="PLoS Biol.">
        <title>The genome sequence of Caenorhabditis briggsae: a platform for comparative genomics.</title>
        <authorList>
            <person name="Stein L.D."/>
            <person name="Bao Z."/>
            <person name="Blasiar D."/>
            <person name="Blumenthal T."/>
            <person name="Brent M.R."/>
            <person name="Chen N."/>
            <person name="Chinwalla A."/>
            <person name="Clarke L."/>
            <person name="Clee C."/>
            <person name="Coghlan A."/>
            <person name="Coulson A."/>
            <person name="D'Eustachio P."/>
            <person name="Fitch D.H."/>
            <person name="Fulton L.A."/>
            <person name="Fulton R.E."/>
            <person name="Griffiths-Jones S."/>
            <person name="Harris T.W."/>
            <person name="Hillier L.W."/>
            <person name="Kamath R."/>
            <person name="Kuwabara P.E."/>
            <person name="Mardis E.R."/>
            <person name="Marra M.A."/>
            <person name="Miner T.L."/>
            <person name="Minx P."/>
            <person name="Mullikin J.C."/>
            <person name="Plumb R.W."/>
            <person name="Rogers J."/>
            <person name="Schein J.E."/>
            <person name="Sohrmann M."/>
            <person name="Spieth J."/>
            <person name="Stajich J.E."/>
            <person name="Wei C."/>
            <person name="Willey D."/>
            <person name="Wilson R.K."/>
            <person name="Durbin R."/>
            <person name="Waterston R.H."/>
        </authorList>
    </citation>
    <scope>NUCLEOTIDE SEQUENCE [LARGE SCALE GENOMIC DNA]</scope>
    <source>
        <strain evidence="2 3">AF16</strain>
    </source>
</reference>